<comment type="caution">
    <text evidence="2">The sequence shown here is derived from an EMBL/GenBank/DDBJ whole genome shotgun (WGS) entry which is preliminary data.</text>
</comment>
<dbReference type="EMBL" id="JAPEUV010000079">
    <property type="protein sequence ID" value="KAJ4334301.1"/>
    <property type="molecule type" value="Genomic_DNA"/>
</dbReference>
<protein>
    <recommendedName>
        <fullName evidence="1">Heterokaryon incompatibility domain-containing protein</fullName>
    </recommendedName>
</protein>
<evidence type="ECO:0000259" key="1">
    <source>
        <dbReference type="Pfam" id="PF06985"/>
    </source>
</evidence>
<dbReference type="InterPro" id="IPR010730">
    <property type="entry name" value="HET"/>
</dbReference>
<organism evidence="2 3">
    <name type="scientific">Didymella glomerata</name>
    <dbReference type="NCBI Taxonomy" id="749621"/>
    <lineage>
        <taxon>Eukaryota</taxon>
        <taxon>Fungi</taxon>
        <taxon>Dikarya</taxon>
        <taxon>Ascomycota</taxon>
        <taxon>Pezizomycotina</taxon>
        <taxon>Dothideomycetes</taxon>
        <taxon>Pleosporomycetidae</taxon>
        <taxon>Pleosporales</taxon>
        <taxon>Pleosporineae</taxon>
        <taxon>Didymellaceae</taxon>
        <taxon>Didymella</taxon>
    </lineage>
</organism>
<dbReference type="PANTHER" id="PTHR24148">
    <property type="entry name" value="ANKYRIN REPEAT DOMAIN-CONTAINING PROTEIN 39 HOMOLOG-RELATED"/>
    <property type="match status" value="1"/>
</dbReference>
<dbReference type="Proteomes" id="UP001140562">
    <property type="component" value="Unassembled WGS sequence"/>
</dbReference>
<gene>
    <name evidence="2" type="ORF">N0V87_006953</name>
</gene>
<sequence>MAFAYCPLLTNDLRLLRPIHINNLGLAFEISHHPREAAPPYTAVSYTWGDGAPTEPISINEQIFHIRVNLWFCLYYLGQAIKFGTIPCKYLWVDAICIDQGNNQERKTQVLVMDQIYRKAITVSVWLGLPPMSEHEQAFLAESRESINEFHFDDLDWFDAMKDLSNRPYWGRFWVIQEFLLAQDVRLFCANTSVDWLHFRDLLAGASDVHDDFSEDVDYTQSSSGPWAAWPLVAGRHPDKHPELQQTLYKLLITHSDSKCKDPRDRVFALLGLVTPREKDLLERFLPDYNMSEDNVVLIALCHIQLDVYSAGPEQPDLRRALLALGVDSNSRQQRLIKRSRAHDYLGDEPPSTHWDLFEGEEDNEFDAITWRDIVDPACDASYIRDWGDELDARSAGRVKAWIALGLIENAERASIETLATRTQ</sequence>
<feature type="domain" description="Heterokaryon incompatibility" evidence="1">
    <location>
        <begin position="41"/>
        <end position="178"/>
    </location>
</feature>
<reference evidence="2" key="1">
    <citation type="submission" date="2022-10" db="EMBL/GenBank/DDBJ databases">
        <title>Tapping the CABI collections for fungal endophytes: first genome assemblies for Collariella, Neodidymelliopsis, Ascochyta clinopodiicola, Didymella pomorum, Didymosphaeria variabile, Neocosmospora piperis and Neocucurbitaria cava.</title>
        <authorList>
            <person name="Hill R."/>
        </authorList>
    </citation>
    <scope>NUCLEOTIDE SEQUENCE</scope>
    <source>
        <strain evidence="2">IMI 360193</strain>
    </source>
</reference>
<dbReference type="InterPro" id="IPR052895">
    <property type="entry name" value="HetReg/Transcr_Mod"/>
</dbReference>
<dbReference type="AlphaFoldDB" id="A0A9W8WWI8"/>
<name>A0A9W8WWI8_9PLEO</name>
<evidence type="ECO:0000313" key="2">
    <source>
        <dbReference type="EMBL" id="KAJ4334301.1"/>
    </source>
</evidence>
<evidence type="ECO:0000313" key="3">
    <source>
        <dbReference type="Proteomes" id="UP001140562"/>
    </source>
</evidence>
<keyword evidence="3" id="KW-1185">Reference proteome</keyword>
<dbReference type="OrthoDB" id="194358at2759"/>
<dbReference type="Pfam" id="PF06985">
    <property type="entry name" value="HET"/>
    <property type="match status" value="1"/>
</dbReference>
<dbReference type="PANTHER" id="PTHR24148:SF73">
    <property type="entry name" value="HET DOMAIN PROTEIN (AFU_ORTHOLOGUE AFUA_8G01020)"/>
    <property type="match status" value="1"/>
</dbReference>
<accession>A0A9W8WWI8</accession>
<proteinExistence type="predicted"/>